<dbReference type="AlphaFoldDB" id="A0A1B8PX65"/>
<dbReference type="RefSeq" id="WP_065256676.1">
    <property type="nucleotide sequence ID" value="NZ_JARDJM010000019.1"/>
</dbReference>
<dbReference type="Proteomes" id="UP000092607">
    <property type="component" value="Unassembled WGS sequence"/>
</dbReference>
<gene>
    <name evidence="2" type="ORF">A9309_09465</name>
</gene>
<dbReference type="EMBL" id="LZMS01000086">
    <property type="protein sequence ID" value="OBX60502.1"/>
    <property type="molecule type" value="Genomic_DNA"/>
</dbReference>
<proteinExistence type="predicted"/>
<sequence>MKMIPPMLYHTESKAEQTVFNHLKQSFVDKDQYVVMHSVKLHHHPKKRFGEIDFLLCTNYGLFVLEIKGGRVSCQNGIWYYQDKTGHTNTGGSPFHQADTAMQALRQSLLVKFDKAWVDKICFGYGVILTDSRLPNHVIETLECEKPMICHGGEHQSLQKWLLAFFNYWQKRNKKIMPMVDRMSDKMLSDIVQYIRPNFVSCDDVDEDKKEQNINNDFYITTSNIQEKNHEIKQNATDQPIINRQSLQNASMDEFLNQCLVDFYEKKVGDDYILAKDITIITDDKKKCDEIKSTLKNKGVLIKESDSYSFKRRRADEMTLMTMQDLPVIHNKILIAVIKKDNQEKQQTLIEQNATHIAQLFYY</sequence>
<protein>
    <recommendedName>
        <fullName evidence="1">NERD domain-containing protein</fullName>
    </recommendedName>
</protein>
<evidence type="ECO:0000313" key="3">
    <source>
        <dbReference type="Proteomes" id="UP000092607"/>
    </source>
</evidence>
<feature type="domain" description="NERD" evidence="1">
    <location>
        <begin position="13"/>
        <end position="121"/>
    </location>
</feature>
<accession>A0A1B8PX65</accession>
<comment type="caution">
    <text evidence="2">The sequence shown here is derived from an EMBL/GenBank/DDBJ whole genome shotgun (WGS) entry which is preliminary data.</text>
</comment>
<dbReference type="InterPro" id="IPR011528">
    <property type="entry name" value="NERD"/>
</dbReference>
<name>A0A1B8PX65_MORLA</name>
<dbReference type="Pfam" id="PF08378">
    <property type="entry name" value="NERD"/>
    <property type="match status" value="1"/>
</dbReference>
<organism evidence="2 3">
    <name type="scientific">Moraxella lacunata</name>
    <dbReference type="NCBI Taxonomy" id="477"/>
    <lineage>
        <taxon>Bacteria</taxon>
        <taxon>Pseudomonadati</taxon>
        <taxon>Pseudomonadota</taxon>
        <taxon>Gammaproteobacteria</taxon>
        <taxon>Moraxellales</taxon>
        <taxon>Moraxellaceae</taxon>
        <taxon>Moraxella</taxon>
    </lineage>
</organism>
<evidence type="ECO:0000313" key="2">
    <source>
        <dbReference type="EMBL" id="OBX60502.1"/>
    </source>
</evidence>
<reference evidence="2 3" key="1">
    <citation type="submission" date="2016-06" db="EMBL/GenBank/DDBJ databases">
        <title>Draft genome of Moraxella lacunata CCUG 57757A.</title>
        <authorList>
            <person name="Salva-Serra F."/>
            <person name="Engstrom-Jakobsson H."/>
            <person name="Thorell K."/>
            <person name="Gonzales-Siles L."/>
            <person name="Karlsson R."/>
            <person name="Boulund F."/>
            <person name="Engstrand L."/>
            <person name="Kristiansson E."/>
            <person name="Moore E."/>
        </authorList>
    </citation>
    <scope>NUCLEOTIDE SEQUENCE [LARGE SCALE GENOMIC DNA]</scope>
    <source>
        <strain evidence="2 3">CCUG 57757A</strain>
    </source>
</reference>
<evidence type="ECO:0000259" key="1">
    <source>
        <dbReference type="Pfam" id="PF08378"/>
    </source>
</evidence>
<dbReference type="OrthoDB" id="7066673at2"/>